<dbReference type="GO" id="GO:0046872">
    <property type="term" value="F:metal ion binding"/>
    <property type="evidence" value="ECO:0007669"/>
    <property type="project" value="UniProtKB-KW"/>
</dbReference>
<dbReference type="Gene3D" id="1.10.260.50">
    <property type="match status" value="1"/>
</dbReference>
<dbReference type="AlphaFoldDB" id="E3HDE5"/>
<evidence type="ECO:0000256" key="3">
    <source>
        <dbReference type="ARBA" id="ARBA00012239"/>
    </source>
</evidence>
<comment type="catalytic activity">
    <reaction evidence="9">
        <text>(sulfur carrier)-H + L-cysteine = (sulfur carrier)-SH + L-alanine</text>
        <dbReference type="Rhea" id="RHEA:43892"/>
        <dbReference type="Rhea" id="RHEA-COMP:14737"/>
        <dbReference type="Rhea" id="RHEA-COMP:14739"/>
        <dbReference type="ChEBI" id="CHEBI:29917"/>
        <dbReference type="ChEBI" id="CHEBI:35235"/>
        <dbReference type="ChEBI" id="CHEBI:57972"/>
        <dbReference type="ChEBI" id="CHEBI:64428"/>
        <dbReference type="EC" id="2.8.1.7"/>
    </reaction>
</comment>
<keyword evidence="6" id="KW-0663">Pyridoxal phosphate</keyword>
<dbReference type="Pfam" id="PF00266">
    <property type="entry name" value="Aminotran_5"/>
    <property type="match status" value="1"/>
</dbReference>
<dbReference type="InterPro" id="IPR020578">
    <property type="entry name" value="Aminotrans_V_PyrdxlP_BS"/>
</dbReference>
<dbReference type="EMBL" id="CP002282">
    <property type="protein sequence ID" value="ADO84548.1"/>
    <property type="molecule type" value="Genomic_DNA"/>
</dbReference>
<accession>E3HDE5</accession>
<reference evidence="12 13" key="1">
    <citation type="journal article" date="2010" name="Stand. Genomic Sci.">
        <title>Complete genome sequence of Ilyobacter polytropus type strain (CuHbu1).</title>
        <authorList>
            <person name="Sikorski J."/>
            <person name="Chertkov O."/>
            <person name="Lapidus A."/>
            <person name="Nolan M."/>
            <person name="Lucas S."/>
            <person name="Del Rio T.G."/>
            <person name="Tice H."/>
            <person name="Cheng J.F."/>
            <person name="Tapia R."/>
            <person name="Han C."/>
            <person name="Goodwin L."/>
            <person name="Pitluck S."/>
            <person name="Liolios K."/>
            <person name="Ivanova N."/>
            <person name="Mavromatis K."/>
            <person name="Mikhailova N."/>
            <person name="Pati A."/>
            <person name="Chen A."/>
            <person name="Palaniappan K."/>
            <person name="Land M."/>
            <person name="Hauser L."/>
            <person name="Chang Y.J."/>
            <person name="Jeffries C.D."/>
            <person name="Brambilla E."/>
            <person name="Yasawong M."/>
            <person name="Rohde M."/>
            <person name="Pukall R."/>
            <person name="Spring S."/>
            <person name="Goker M."/>
            <person name="Woyke T."/>
            <person name="Bristow J."/>
            <person name="Eisen J.A."/>
            <person name="Markowitz V."/>
            <person name="Hugenholtz P."/>
            <person name="Kyrpides N.C."/>
            <person name="Klenk H.P."/>
        </authorList>
    </citation>
    <scope>NUCLEOTIDE SEQUENCE [LARGE SCALE GENOMIC DNA]</scope>
    <source>
        <strain evidence="13">ATCC 51220 / DSM 2926 / LMG 16218 / CuHBu1</strain>
        <plasmid evidence="13">pILYOP01</plasmid>
    </source>
</reference>
<sequence length="383" mass="42389">MNKKNVYLDNNATTQMDERVIEVMTKVMRESYGNPSSVYQIGQKGKKILEESREMISGLLGLKSREIIFTSGGTESNNMAIRGAAKALKNKGRHLITSVIEHSSVLNTFKDMESLGWEVTYLGVDEKGRVNIKELQSSIKDETVLISIMHSNNEIGTLQPIREIGKIAKSKNIIFHVDGVQSLGKVKIDFENIDLFSFAAHKFYGPKGIGALYVKSGVKIEKLLTGGYQERNRRAGTENVVGVCGMARALEISLENLYIEMEKEKKIRDHMENKILEKIDKITINGDLSNRLFNTSSITFEKVEAESLLFALDMKGIAVSAGSACASSTLSPSHVLEAIALSGNTAKSTLRISLGRFTTEEDIDYFVEALELAVANERNLNII</sequence>
<dbReference type="KEGG" id="ipo:Ilyop_2793"/>
<dbReference type="GO" id="GO:0051536">
    <property type="term" value="F:iron-sulfur cluster binding"/>
    <property type="evidence" value="ECO:0007669"/>
    <property type="project" value="UniProtKB-KW"/>
</dbReference>
<evidence type="ECO:0000256" key="10">
    <source>
        <dbReference type="RuleBase" id="RU004504"/>
    </source>
</evidence>
<name>E3HDE5_ILYPC</name>
<comment type="similarity">
    <text evidence="2">Belongs to the class-V pyridoxal-phosphate-dependent aminotransferase family. NifS/IscS subfamily.</text>
</comment>
<geneLocation type="plasmid" evidence="12 13">
    <name>pILYOP01</name>
</geneLocation>
<evidence type="ECO:0000256" key="1">
    <source>
        <dbReference type="ARBA" id="ARBA00001933"/>
    </source>
</evidence>
<comment type="cofactor">
    <cofactor evidence="1 10">
        <name>pyridoxal 5'-phosphate</name>
        <dbReference type="ChEBI" id="CHEBI:597326"/>
    </cofactor>
</comment>
<dbReference type="RefSeq" id="WP_013389200.1">
    <property type="nucleotide sequence ID" value="NC_014633.1"/>
</dbReference>
<dbReference type="InterPro" id="IPR016454">
    <property type="entry name" value="Cysteine_dSase"/>
</dbReference>
<feature type="domain" description="Aminotransferase class V" evidence="11">
    <location>
        <begin position="6"/>
        <end position="366"/>
    </location>
</feature>
<proteinExistence type="inferred from homology"/>
<dbReference type="HOGENOM" id="CLU_003433_0_0_0"/>
<keyword evidence="13" id="KW-1185">Reference proteome</keyword>
<dbReference type="InterPro" id="IPR015422">
    <property type="entry name" value="PyrdxlP-dep_Trfase_small"/>
</dbReference>
<keyword evidence="5" id="KW-0479">Metal-binding</keyword>
<evidence type="ECO:0000256" key="9">
    <source>
        <dbReference type="ARBA" id="ARBA00050776"/>
    </source>
</evidence>
<evidence type="ECO:0000256" key="2">
    <source>
        <dbReference type="ARBA" id="ARBA00006490"/>
    </source>
</evidence>
<gene>
    <name evidence="12" type="ordered locus">Ilyop_2793</name>
</gene>
<evidence type="ECO:0000256" key="4">
    <source>
        <dbReference type="ARBA" id="ARBA00022679"/>
    </source>
</evidence>
<keyword evidence="4 12" id="KW-0808">Transferase</keyword>
<protein>
    <recommendedName>
        <fullName evidence="3">cysteine desulfurase</fullName>
        <ecNumber evidence="3">2.8.1.7</ecNumber>
    </recommendedName>
</protein>
<dbReference type="FunFam" id="3.40.640.10:FF:000084">
    <property type="entry name" value="IscS-like cysteine desulfurase"/>
    <property type="match status" value="1"/>
</dbReference>
<dbReference type="PANTHER" id="PTHR11601:SF34">
    <property type="entry name" value="CYSTEINE DESULFURASE"/>
    <property type="match status" value="1"/>
</dbReference>
<dbReference type="InterPro" id="IPR015424">
    <property type="entry name" value="PyrdxlP-dep_Trfase"/>
</dbReference>
<dbReference type="OrthoDB" id="9808002at2"/>
<keyword evidence="8" id="KW-0411">Iron-sulfur</keyword>
<dbReference type="Gene3D" id="3.90.1150.10">
    <property type="entry name" value="Aspartate Aminotransferase, domain 1"/>
    <property type="match status" value="1"/>
</dbReference>
<organism evidence="12 13">
    <name type="scientific">Ilyobacter polytropus (strain ATCC 51220 / DSM 2926 / LMG 16218 / CuHBu1)</name>
    <dbReference type="NCBI Taxonomy" id="572544"/>
    <lineage>
        <taxon>Bacteria</taxon>
        <taxon>Fusobacteriati</taxon>
        <taxon>Fusobacteriota</taxon>
        <taxon>Fusobacteriia</taxon>
        <taxon>Fusobacteriales</taxon>
        <taxon>Fusobacteriaceae</taxon>
        <taxon>Ilyobacter</taxon>
    </lineage>
</organism>
<dbReference type="PIRSF" id="PIRSF005572">
    <property type="entry name" value="NifS"/>
    <property type="match status" value="1"/>
</dbReference>
<evidence type="ECO:0000259" key="11">
    <source>
        <dbReference type="Pfam" id="PF00266"/>
    </source>
</evidence>
<dbReference type="PANTHER" id="PTHR11601">
    <property type="entry name" value="CYSTEINE DESULFURYLASE FAMILY MEMBER"/>
    <property type="match status" value="1"/>
</dbReference>
<keyword evidence="12" id="KW-0614">Plasmid</keyword>
<evidence type="ECO:0000256" key="8">
    <source>
        <dbReference type="ARBA" id="ARBA00023014"/>
    </source>
</evidence>
<dbReference type="Proteomes" id="UP000006875">
    <property type="component" value="Plasmid pILYOP01"/>
</dbReference>
<dbReference type="PROSITE" id="PS00595">
    <property type="entry name" value="AA_TRANSFER_CLASS_5"/>
    <property type="match status" value="1"/>
</dbReference>
<dbReference type="GO" id="GO:0031071">
    <property type="term" value="F:cysteine desulfurase activity"/>
    <property type="evidence" value="ECO:0007669"/>
    <property type="project" value="UniProtKB-EC"/>
</dbReference>
<dbReference type="SUPFAM" id="SSF53383">
    <property type="entry name" value="PLP-dependent transferases"/>
    <property type="match status" value="1"/>
</dbReference>
<evidence type="ECO:0000256" key="5">
    <source>
        <dbReference type="ARBA" id="ARBA00022723"/>
    </source>
</evidence>
<evidence type="ECO:0000256" key="6">
    <source>
        <dbReference type="ARBA" id="ARBA00022898"/>
    </source>
</evidence>
<dbReference type="Gene3D" id="3.40.640.10">
    <property type="entry name" value="Type I PLP-dependent aspartate aminotransferase-like (Major domain)"/>
    <property type="match status" value="1"/>
</dbReference>
<dbReference type="EC" id="2.8.1.7" evidence="3"/>
<evidence type="ECO:0000256" key="7">
    <source>
        <dbReference type="ARBA" id="ARBA00023004"/>
    </source>
</evidence>
<dbReference type="InterPro" id="IPR000192">
    <property type="entry name" value="Aminotrans_V_dom"/>
</dbReference>
<evidence type="ECO:0000313" key="13">
    <source>
        <dbReference type="Proteomes" id="UP000006875"/>
    </source>
</evidence>
<keyword evidence="7" id="KW-0408">Iron</keyword>
<dbReference type="InterPro" id="IPR015421">
    <property type="entry name" value="PyrdxlP-dep_Trfase_major"/>
</dbReference>
<evidence type="ECO:0000313" key="12">
    <source>
        <dbReference type="EMBL" id="ADO84548.1"/>
    </source>
</evidence>
<dbReference type="NCBIfam" id="NF002806">
    <property type="entry name" value="PRK02948.1"/>
    <property type="match status" value="1"/>
</dbReference>